<name>A0A094Q341_9ZZZZ</name>
<dbReference type="AlphaFoldDB" id="A0A094Q341"/>
<accession>A0A094Q341</accession>
<dbReference type="EMBL" id="JNSL01000054">
    <property type="protein sequence ID" value="KGA17812.1"/>
    <property type="molecule type" value="Genomic_DNA"/>
</dbReference>
<comment type="caution">
    <text evidence="1">The sequence shown here is derived from an EMBL/GenBank/DDBJ whole genome shotgun (WGS) entry which is preliminary data.</text>
</comment>
<reference evidence="1" key="1">
    <citation type="submission" date="2014-06" db="EMBL/GenBank/DDBJ databases">
        <title>Key roles for freshwater Actinobacteria revealed by deep metagenomic sequencing.</title>
        <authorList>
            <person name="Ghai R."/>
            <person name="Mizuno C.M."/>
            <person name="Picazo A."/>
            <person name="Camacho A."/>
            <person name="Rodriguez-Valera F."/>
        </authorList>
    </citation>
    <scope>NUCLEOTIDE SEQUENCE</scope>
</reference>
<evidence type="ECO:0000313" key="1">
    <source>
        <dbReference type="EMBL" id="KGA17812.1"/>
    </source>
</evidence>
<organism evidence="1">
    <name type="scientific">freshwater metagenome</name>
    <dbReference type="NCBI Taxonomy" id="449393"/>
    <lineage>
        <taxon>unclassified sequences</taxon>
        <taxon>metagenomes</taxon>
        <taxon>ecological metagenomes</taxon>
    </lineage>
</organism>
<protein>
    <submittedName>
        <fullName evidence="1">Uncharacterized protein</fullName>
    </submittedName>
</protein>
<sequence length="150" mass="17390">MDIVNIMTVVFSFLTLIALLYQSMSLTKSLKTQSYQHIIDSQTSVDKIFLQYPELRPFLYDNVDLPNPDTELGRRARVVIDVALNVIDSTYQQRDLIPDEMLGSWLHYASQVTNNKGVRQFLTENPDWYPIAMANEYSKLVAKLERKNEI</sequence>
<gene>
    <name evidence="1" type="ORF">GM51_9685</name>
</gene>
<proteinExistence type="predicted"/>